<comment type="caution">
    <text evidence="1">The sequence shown here is derived from an EMBL/GenBank/DDBJ whole genome shotgun (WGS) entry which is preliminary data.</text>
</comment>
<gene>
    <name evidence="1" type="ORF">SDC9_212848</name>
</gene>
<organism evidence="1">
    <name type="scientific">bioreactor metagenome</name>
    <dbReference type="NCBI Taxonomy" id="1076179"/>
    <lineage>
        <taxon>unclassified sequences</taxon>
        <taxon>metagenomes</taxon>
        <taxon>ecological metagenomes</taxon>
    </lineage>
</organism>
<protein>
    <submittedName>
        <fullName evidence="1">Uncharacterized protein</fullName>
    </submittedName>
</protein>
<sequence>MVVVSSEDWTASAWALYPTVLKIALGVFDAPALVWLPDSGHLVAAPANNPAAREAARAEAARIYAQSPRPLSLEAYVSHSRYLERA</sequence>
<dbReference type="EMBL" id="VSSQ01146887">
    <property type="protein sequence ID" value="MPN65069.1"/>
    <property type="molecule type" value="Genomic_DNA"/>
</dbReference>
<evidence type="ECO:0000313" key="1">
    <source>
        <dbReference type="EMBL" id="MPN65069.1"/>
    </source>
</evidence>
<dbReference type="AlphaFoldDB" id="A0A645JQS6"/>
<accession>A0A645JQS6</accession>
<reference evidence="1" key="1">
    <citation type="submission" date="2019-08" db="EMBL/GenBank/DDBJ databases">
        <authorList>
            <person name="Kucharzyk K."/>
            <person name="Murdoch R.W."/>
            <person name="Higgins S."/>
            <person name="Loffler F."/>
        </authorList>
    </citation>
    <scope>NUCLEOTIDE SEQUENCE</scope>
</reference>
<proteinExistence type="predicted"/>
<name>A0A645JQS6_9ZZZZ</name>